<feature type="region of interest" description="Disordered" evidence="1">
    <location>
        <begin position="54"/>
        <end position="74"/>
    </location>
</feature>
<organism evidence="2 3">
    <name type="scientific">Flaviaesturariibacter amylovorans</name>
    <dbReference type="NCBI Taxonomy" id="1084520"/>
    <lineage>
        <taxon>Bacteria</taxon>
        <taxon>Pseudomonadati</taxon>
        <taxon>Bacteroidota</taxon>
        <taxon>Chitinophagia</taxon>
        <taxon>Chitinophagales</taxon>
        <taxon>Chitinophagaceae</taxon>
        <taxon>Flaviaestuariibacter</taxon>
    </lineage>
</organism>
<protein>
    <submittedName>
        <fullName evidence="2">Uncharacterized protein</fullName>
    </submittedName>
</protein>
<dbReference type="EMBL" id="BAABGY010000007">
    <property type="protein sequence ID" value="GAA4328114.1"/>
    <property type="molecule type" value="Genomic_DNA"/>
</dbReference>
<evidence type="ECO:0000256" key="1">
    <source>
        <dbReference type="SAM" id="MobiDB-lite"/>
    </source>
</evidence>
<comment type="caution">
    <text evidence="2">The sequence shown here is derived from an EMBL/GenBank/DDBJ whole genome shotgun (WGS) entry which is preliminary data.</text>
</comment>
<name>A0ABP8GQD4_9BACT</name>
<accession>A0ABP8GQD4</accession>
<dbReference type="Proteomes" id="UP001501725">
    <property type="component" value="Unassembled WGS sequence"/>
</dbReference>
<gene>
    <name evidence="2" type="ORF">GCM10023184_17820</name>
</gene>
<sequence>MLELNEVTATLEKAISDSERTTGRTPESAFLAPEYWRLLCSSFPAPNRPLTSIDYGGTTVQEGKEGQAVPVLVP</sequence>
<keyword evidence="3" id="KW-1185">Reference proteome</keyword>
<proteinExistence type="predicted"/>
<evidence type="ECO:0000313" key="3">
    <source>
        <dbReference type="Proteomes" id="UP001501725"/>
    </source>
</evidence>
<evidence type="ECO:0000313" key="2">
    <source>
        <dbReference type="EMBL" id="GAA4328114.1"/>
    </source>
</evidence>
<reference evidence="3" key="1">
    <citation type="journal article" date="2019" name="Int. J. Syst. Evol. Microbiol.">
        <title>The Global Catalogue of Microorganisms (GCM) 10K type strain sequencing project: providing services to taxonomists for standard genome sequencing and annotation.</title>
        <authorList>
            <consortium name="The Broad Institute Genomics Platform"/>
            <consortium name="The Broad Institute Genome Sequencing Center for Infectious Disease"/>
            <person name="Wu L."/>
            <person name="Ma J."/>
        </authorList>
    </citation>
    <scope>NUCLEOTIDE SEQUENCE [LARGE SCALE GENOMIC DNA]</scope>
    <source>
        <strain evidence="3">JCM 17919</strain>
    </source>
</reference>